<dbReference type="InterPro" id="IPR011009">
    <property type="entry name" value="Kinase-like_dom_sf"/>
</dbReference>
<keyword evidence="4" id="KW-0067">ATP-binding</keyword>
<reference evidence="8 9" key="1">
    <citation type="submission" date="2023-05" db="EMBL/GenBank/DDBJ databases">
        <title>Streptantibioticus silvisoli sp. nov., acidotolerant actinomycetes 1 from pine litter.</title>
        <authorList>
            <person name="Swiecimska M."/>
            <person name="Golinska P."/>
            <person name="Sangal V."/>
            <person name="Wachnowicz B."/>
            <person name="Goodfellow M."/>
        </authorList>
    </citation>
    <scope>NUCLEOTIDE SEQUENCE [LARGE SCALE GENOMIC DNA]</scope>
    <source>
        <strain evidence="8 9">DSM 42109</strain>
    </source>
</reference>
<protein>
    <submittedName>
        <fullName evidence="8">WD40 repeat domain-containing serine/threonine protein kinase</fullName>
    </submittedName>
</protein>
<dbReference type="GO" id="GO:0004674">
    <property type="term" value="F:protein serine/threonine kinase activity"/>
    <property type="evidence" value="ECO:0007669"/>
    <property type="project" value="UniProtKB-KW"/>
</dbReference>
<feature type="compositionally biased region" description="Basic and acidic residues" evidence="6">
    <location>
        <begin position="593"/>
        <end position="611"/>
    </location>
</feature>
<dbReference type="Pfam" id="PF00400">
    <property type="entry name" value="WD40"/>
    <property type="match status" value="1"/>
</dbReference>
<feature type="region of interest" description="Disordered" evidence="6">
    <location>
        <begin position="583"/>
        <end position="634"/>
    </location>
</feature>
<dbReference type="Gene3D" id="3.30.200.20">
    <property type="entry name" value="Phosphorylase Kinase, domain 1"/>
    <property type="match status" value="1"/>
</dbReference>
<dbReference type="InterPro" id="IPR049052">
    <property type="entry name" value="nSTAND1"/>
</dbReference>
<feature type="domain" description="Protein kinase" evidence="7">
    <location>
        <begin position="17"/>
        <end position="269"/>
    </location>
</feature>
<dbReference type="Gene3D" id="1.10.510.10">
    <property type="entry name" value="Transferase(Phosphotransferase) domain 1"/>
    <property type="match status" value="1"/>
</dbReference>
<evidence type="ECO:0000256" key="3">
    <source>
        <dbReference type="ARBA" id="ARBA00022777"/>
    </source>
</evidence>
<dbReference type="Pfam" id="PF00069">
    <property type="entry name" value="Pkinase"/>
    <property type="match status" value="1"/>
</dbReference>
<dbReference type="EMBL" id="JANCPR020000017">
    <property type="protein sequence ID" value="MDJ1133907.1"/>
    <property type="molecule type" value="Genomic_DNA"/>
</dbReference>
<keyword evidence="1" id="KW-0808">Transferase</keyword>
<dbReference type="PANTHER" id="PTHR43289:SF34">
    <property type="entry name" value="SERINE_THREONINE-PROTEIN KINASE YBDM-RELATED"/>
    <property type="match status" value="1"/>
</dbReference>
<evidence type="ECO:0000313" key="8">
    <source>
        <dbReference type="EMBL" id="MDJ1133907.1"/>
    </source>
</evidence>
<dbReference type="CDD" id="cd14014">
    <property type="entry name" value="STKc_PknB_like"/>
    <property type="match status" value="1"/>
</dbReference>
<evidence type="ECO:0000313" key="9">
    <source>
        <dbReference type="Proteomes" id="UP001214441"/>
    </source>
</evidence>
<dbReference type="InterPro" id="IPR000719">
    <property type="entry name" value="Prot_kinase_dom"/>
</dbReference>
<evidence type="ECO:0000256" key="6">
    <source>
        <dbReference type="SAM" id="MobiDB-lite"/>
    </source>
</evidence>
<dbReference type="Gene3D" id="2.130.10.10">
    <property type="entry name" value="YVTN repeat-like/Quinoprotein amine dehydrogenase"/>
    <property type="match status" value="3"/>
</dbReference>
<keyword evidence="5" id="KW-0853">WD repeat</keyword>
<name>A0ABT6ZXW2_9ACTN</name>
<dbReference type="PROSITE" id="PS00108">
    <property type="entry name" value="PROTEIN_KINASE_ST"/>
    <property type="match status" value="1"/>
</dbReference>
<dbReference type="Pfam" id="PF20703">
    <property type="entry name" value="nSTAND1"/>
    <property type="match status" value="1"/>
</dbReference>
<accession>A0ABT6ZXW2</accession>
<keyword evidence="8" id="KW-0723">Serine/threonine-protein kinase</keyword>
<proteinExistence type="predicted"/>
<dbReference type="Proteomes" id="UP001214441">
    <property type="component" value="Unassembled WGS sequence"/>
</dbReference>
<dbReference type="InterPro" id="IPR008271">
    <property type="entry name" value="Ser/Thr_kinase_AS"/>
</dbReference>
<evidence type="ECO:0000256" key="2">
    <source>
        <dbReference type="ARBA" id="ARBA00022741"/>
    </source>
</evidence>
<comment type="caution">
    <text evidence="8">The sequence shown here is derived from an EMBL/GenBank/DDBJ whole genome shotgun (WGS) entry which is preliminary data.</text>
</comment>
<dbReference type="PROSITE" id="PS50082">
    <property type="entry name" value="WD_REPEATS_2"/>
    <property type="match status" value="1"/>
</dbReference>
<evidence type="ECO:0000256" key="1">
    <source>
        <dbReference type="ARBA" id="ARBA00022679"/>
    </source>
</evidence>
<dbReference type="PROSITE" id="PS50011">
    <property type="entry name" value="PROTEIN_KINASE_DOM"/>
    <property type="match status" value="1"/>
</dbReference>
<evidence type="ECO:0000259" key="7">
    <source>
        <dbReference type="PROSITE" id="PS50011"/>
    </source>
</evidence>
<keyword evidence="2" id="KW-0547">Nucleotide-binding</keyword>
<dbReference type="InterPro" id="IPR015943">
    <property type="entry name" value="WD40/YVTN_repeat-like_dom_sf"/>
</dbReference>
<organism evidence="8 9">
    <name type="scientific">Streptomyces iconiensis</name>
    <dbReference type="NCBI Taxonomy" id="1384038"/>
    <lineage>
        <taxon>Bacteria</taxon>
        <taxon>Bacillati</taxon>
        <taxon>Actinomycetota</taxon>
        <taxon>Actinomycetes</taxon>
        <taxon>Kitasatosporales</taxon>
        <taxon>Streptomycetaceae</taxon>
        <taxon>Streptomyces</taxon>
    </lineage>
</organism>
<dbReference type="SMART" id="SM00220">
    <property type="entry name" value="S_TKc"/>
    <property type="match status" value="1"/>
</dbReference>
<dbReference type="InterPro" id="IPR001680">
    <property type="entry name" value="WD40_rpt"/>
</dbReference>
<dbReference type="SUPFAM" id="SSF82171">
    <property type="entry name" value="DPP6 N-terminal domain-like"/>
    <property type="match status" value="1"/>
</dbReference>
<dbReference type="SUPFAM" id="SSF50969">
    <property type="entry name" value="YVTN repeat-like/Quinoprotein amine dehydrogenase"/>
    <property type="match status" value="1"/>
</dbReference>
<dbReference type="SUPFAM" id="SSF56112">
    <property type="entry name" value="Protein kinase-like (PK-like)"/>
    <property type="match status" value="1"/>
</dbReference>
<sequence length="1230" mass="131171">MGREALTEDDPQSIGSYWLAARLGAGGQGIVYEAYDEAGTRCAVKVLRAEVAAQSHTRQRFAKESTAAERVASFCTAKVLDSDPEADPPYMVSEFVNGPDLGVAVGSSGPLEDDALLRLTTGVATALTAIHGAGVVHRDLKPANVLLGPDGPRVIDFGIARTHDMSLTATGKMMGTPAYMAPEVLKGARADDRADVFAWGAVALFAATGRAPFDGENLGEIVVRVTEHHPDLAPLPAQLRPLVTAALAKDPAERPGSADLLLGLLRADISAPTPARAGTPELLLAGARSAAEVQAPAGHPGAVPELGTLAESAYGQLGPAARAFTQEALLRLVVPGDAPDGSQDTVRTAARDELLLGRPLDERPAAHTALDALVSSGVLLSEGHTIRPAGAGLLRAWPRLRGWVDEHRAALRVLHRTRAAAHAWERGGRDREDLPRGDALRSALDWAGAAPAAARPNLLEREYLEAGRAGLARTVRRRRRLRGGIAVLVAAALTAGTVAWQLQRSNDEQEAEAASRDVATAAESMRSSDPKTAKLLSVAAWRLSPTREARGALYGASWQPESDIFTDPVPDLFTTSLSDDGTTLVGFSEDEPVDSRRSGDGGRTYRWDLRTGKALPTSKRSPGIPTGLEDGTPVISPNGRYAAYSDLQNPYGATVRELRTGRKLTERAPGLPLALSEDGRYFLGSTGEELHVYDTRKQTTALRVPFVDGPTAFSADGSVLAVCDEHKAPTLYRPRSGEKRAVKGGEKCKVDAGPAGDPQSLVSLDLSPDGTRLVQDGTDLMQWHTATGRVLGGGRAQGPGGKDPVPRSDARAHIVDENEDSVFYGSDSRTLVHAFDNAVFVTDRSTPDQPLLRATVSGALDGAAFDSAHRQLRTSSGKVRSFPLPSRLRGSSLKGIFSPDARTLLSGEREAETDGSDDVNSRAWDVRRERRRAQPTLREQPATSSTDDRPWRGRSVAFRPDGREVSYYTGERMVRQDVRTGKVTRLPKSPSSRGEVTSLAYGPGGRVLAVGRTGPEPGSVEIRREGRDTPRVLKGVGGSSLAVGGTEGHEVLVTSSGQFRDLRSGEKRTGIFGQTGVEDVEFSPDGKTLAVSQEDGWISLWNGDATRRLGSMPSDAAEQQAEQESVDGLRFAPDGRTLAARVGEERFQMFDVPDRKPLGTAHPGLGSTLVDLAFDRNGRLRASSQSVRLATADLDPDRLARSICDSTGGGLTRAQWKQNVPDVPYREVCD</sequence>
<keyword evidence="3 8" id="KW-0418">Kinase</keyword>
<keyword evidence="9" id="KW-1185">Reference proteome</keyword>
<gene>
    <name evidence="8" type="ORF">NMN56_018420</name>
</gene>
<evidence type="ECO:0000256" key="5">
    <source>
        <dbReference type="PROSITE-ProRule" id="PRU00221"/>
    </source>
</evidence>
<dbReference type="RefSeq" id="WP_274041693.1">
    <property type="nucleotide sequence ID" value="NZ_JANCPR020000017.1"/>
</dbReference>
<dbReference type="PANTHER" id="PTHR43289">
    <property type="entry name" value="MITOGEN-ACTIVATED PROTEIN KINASE KINASE KINASE 20-RELATED"/>
    <property type="match status" value="1"/>
</dbReference>
<feature type="region of interest" description="Disordered" evidence="6">
    <location>
        <begin position="907"/>
        <end position="956"/>
    </location>
</feature>
<dbReference type="InterPro" id="IPR011044">
    <property type="entry name" value="Quino_amine_DH_bsu"/>
</dbReference>
<feature type="repeat" description="WD" evidence="5">
    <location>
        <begin position="1077"/>
        <end position="1111"/>
    </location>
</feature>
<evidence type="ECO:0000256" key="4">
    <source>
        <dbReference type="ARBA" id="ARBA00022840"/>
    </source>
</evidence>